<proteinExistence type="predicted"/>
<evidence type="ECO:0008006" key="3">
    <source>
        <dbReference type="Google" id="ProtNLM"/>
    </source>
</evidence>
<gene>
    <name evidence="2" type="ORF">SDC9_42109</name>
</gene>
<comment type="caution">
    <text evidence="2">The sequence shown here is derived from an EMBL/GenBank/DDBJ whole genome shotgun (WGS) entry which is preliminary data.</text>
</comment>
<feature type="region of interest" description="Disordered" evidence="1">
    <location>
        <begin position="1"/>
        <end position="120"/>
    </location>
</feature>
<dbReference type="AlphaFoldDB" id="A0A644VX97"/>
<feature type="compositionally biased region" description="Basic and acidic residues" evidence="1">
    <location>
        <begin position="23"/>
        <end position="34"/>
    </location>
</feature>
<evidence type="ECO:0000313" key="2">
    <source>
        <dbReference type="EMBL" id="MPL95936.1"/>
    </source>
</evidence>
<evidence type="ECO:0000256" key="1">
    <source>
        <dbReference type="SAM" id="MobiDB-lite"/>
    </source>
</evidence>
<reference evidence="2" key="1">
    <citation type="submission" date="2019-08" db="EMBL/GenBank/DDBJ databases">
        <authorList>
            <person name="Kucharzyk K."/>
            <person name="Murdoch R.W."/>
            <person name="Higgins S."/>
            <person name="Loffler F."/>
        </authorList>
    </citation>
    <scope>NUCLEOTIDE SEQUENCE</scope>
</reference>
<accession>A0A644VX97</accession>
<name>A0A644VX97_9ZZZZ</name>
<sequence>MKKGETPDAKNAGTAPPASTKSPEVKKKPKEGSKPQKTQPSSPVQKKKPAPAVRPRQKAQPQAMIQPPPAARDSLPGFSGRKAEGSSELPKGKKLSGGEKSWKTAKKGSPAADESPETLAGKGVEQFRQGNYSSAFSFFWKRMLLPSSRVSGTAGGDLLVFDGVPFSKGRWREIAPVENGPLEGNIPLSVPLPGSGDGPARWARDKVPLMEAVALNPKEGAVYLNLAMSYILGRKGEGQGIVFGERNEEEQAVYYSLLAHAWLRKGERDKAVLFINAAKRRATGELLGHVLSLESFFLGRERQET</sequence>
<dbReference type="EMBL" id="VSSQ01000488">
    <property type="protein sequence ID" value="MPL95936.1"/>
    <property type="molecule type" value="Genomic_DNA"/>
</dbReference>
<protein>
    <recommendedName>
        <fullName evidence="3">Tetratricopeptide repeat protein</fullName>
    </recommendedName>
</protein>
<organism evidence="2">
    <name type="scientific">bioreactor metagenome</name>
    <dbReference type="NCBI Taxonomy" id="1076179"/>
    <lineage>
        <taxon>unclassified sequences</taxon>
        <taxon>metagenomes</taxon>
        <taxon>ecological metagenomes</taxon>
    </lineage>
</organism>